<comment type="caution">
    <text evidence="2">The sequence shown here is derived from an EMBL/GenBank/DDBJ whole genome shotgun (WGS) entry which is preliminary data.</text>
</comment>
<dbReference type="AlphaFoldDB" id="A0A841G7Q4"/>
<feature type="domain" description="Amidase" evidence="1">
    <location>
        <begin position="20"/>
        <end position="292"/>
    </location>
</feature>
<dbReference type="PANTHER" id="PTHR46310">
    <property type="entry name" value="AMIDASE 1"/>
    <property type="match status" value="1"/>
</dbReference>
<dbReference type="PANTHER" id="PTHR46310:SF7">
    <property type="entry name" value="AMIDASE 1"/>
    <property type="match status" value="1"/>
</dbReference>
<reference evidence="2 3" key="1">
    <citation type="submission" date="2020-08" db="EMBL/GenBank/DDBJ databases">
        <title>Genomic Encyclopedia of Type Strains, Phase IV (KMG-IV): sequencing the most valuable type-strain genomes for metagenomic binning, comparative biology and taxonomic classification.</title>
        <authorList>
            <person name="Goeker M."/>
        </authorList>
    </citation>
    <scope>NUCLEOTIDE SEQUENCE [LARGE SCALE GENOMIC DNA]</scope>
    <source>
        <strain evidence="2 3">DSM 22975</strain>
    </source>
</reference>
<organism evidence="2 3">
    <name type="scientific">Tolumonas osonensis</name>
    <dbReference type="NCBI Taxonomy" id="675874"/>
    <lineage>
        <taxon>Bacteria</taxon>
        <taxon>Pseudomonadati</taxon>
        <taxon>Pseudomonadota</taxon>
        <taxon>Gammaproteobacteria</taxon>
        <taxon>Aeromonadales</taxon>
        <taxon>Aeromonadaceae</taxon>
        <taxon>Tolumonas</taxon>
    </lineage>
</organism>
<dbReference type="GO" id="GO:0050566">
    <property type="term" value="F:asparaginyl-tRNA synthase (glutamine-hydrolyzing) activity"/>
    <property type="evidence" value="ECO:0007669"/>
    <property type="project" value="UniProtKB-EC"/>
</dbReference>
<dbReference type="InterPro" id="IPR036928">
    <property type="entry name" value="AS_sf"/>
</dbReference>
<keyword evidence="2" id="KW-0808">Transferase</keyword>
<dbReference type="InterPro" id="IPR023631">
    <property type="entry name" value="Amidase_dom"/>
</dbReference>
<evidence type="ECO:0000313" key="2">
    <source>
        <dbReference type="EMBL" id="MBB6054948.1"/>
    </source>
</evidence>
<feature type="domain" description="Amidase" evidence="1">
    <location>
        <begin position="297"/>
        <end position="381"/>
    </location>
</feature>
<protein>
    <submittedName>
        <fullName evidence="2">Aspartyl-tRNA(Asn)/glutamyl-tRNA(Gln) amidotransferase subunit A</fullName>
        <ecNumber evidence="2">6.3.5.6</ecNumber>
        <ecNumber evidence="2">6.3.5.7</ecNumber>
    </submittedName>
</protein>
<dbReference type="EC" id="6.3.5.7" evidence="2"/>
<dbReference type="GO" id="GO:0050567">
    <property type="term" value="F:glutaminyl-tRNA synthase (glutamine-hydrolyzing) activity"/>
    <property type="evidence" value="ECO:0007669"/>
    <property type="project" value="UniProtKB-EC"/>
</dbReference>
<evidence type="ECO:0000313" key="3">
    <source>
        <dbReference type="Proteomes" id="UP000585721"/>
    </source>
</evidence>
<proteinExistence type="predicted"/>
<dbReference type="InterPro" id="IPR020556">
    <property type="entry name" value="Amidase_CS"/>
</dbReference>
<dbReference type="PROSITE" id="PS00571">
    <property type="entry name" value="AMIDASES"/>
    <property type="match status" value="1"/>
</dbReference>
<dbReference type="SUPFAM" id="SSF75304">
    <property type="entry name" value="Amidase signature (AS) enzymes"/>
    <property type="match status" value="1"/>
</dbReference>
<dbReference type="EC" id="6.3.5.6" evidence="2"/>
<evidence type="ECO:0000259" key="1">
    <source>
        <dbReference type="Pfam" id="PF01425"/>
    </source>
</evidence>
<dbReference type="Pfam" id="PF01425">
    <property type="entry name" value="Amidase"/>
    <property type="match status" value="2"/>
</dbReference>
<gene>
    <name evidence="2" type="ORF">HNR75_000820</name>
</gene>
<keyword evidence="2" id="KW-0436">Ligase</keyword>
<dbReference type="Proteomes" id="UP000585721">
    <property type="component" value="Unassembled WGS sequence"/>
</dbReference>
<dbReference type="Gene3D" id="3.90.1300.10">
    <property type="entry name" value="Amidase signature (AS) domain"/>
    <property type="match status" value="1"/>
</dbReference>
<accession>A0A841G7Q4</accession>
<dbReference type="EMBL" id="JACHGR010000002">
    <property type="protein sequence ID" value="MBB6054948.1"/>
    <property type="molecule type" value="Genomic_DNA"/>
</dbReference>
<dbReference type="NCBIfam" id="NF006169">
    <property type="entry name" value="PRK08310.1"/>
    <property type="match status" value="1"/>
</dbReference>
<keyword evidence="3" id="KW-1185">Reference proteome</keyword>
<sequence>MDLADFSVYCPHGPHNFRTTQEGALSDLRLVYKDLYHVAGYPTGAGNPTWLHTHEPAAATSPVLLQLMNAGMQIIGRVQTDELAYSLNGCNIHYGTPANPAAPDRLPGGSSSGSAVAVARGEADVGLGTDTGGSIRVPACYNGLFGIRPTHGRLSSEHMVPLAPRFDTPGWLCRDAVTLERVGAVLFGAAPLKPEAVDLLWATTLFDLLPEALRTAIAPLKQQIVACAVSVNGWDFDPVRLSELNNTFRTLQGREVARTHSAWAMQHLDAFAPDIAERFQWASQLTADAEAQAEEACQQWKAEIIAQLDTAFLVIPTTPDLAPLRSASDADLADFRMKLLGLTALAGLAGLPQIHLPLVKVNGVPFGLSIIGKPGSDMQLLALARLFSDAIGKDN</sequence>
<dbReference type="GO" id="GO:0016740">
    <property type="term" value="F:transferase activity"/>
    <property type="evidence" value="ECO:0007669"/>
    <property type="project" value="UniProtKB-KW"/>
</dbReference>
<dbReference type="RefSeq" id="WP_188025738.1">
    <property type="nucleotide sequence ID" value="NZ_JACHGR010000002.1"/>
</dbReference>
<name>A0A841G7Q4_9GAMM</name>